<name>A0ABD1F044_HYPHA</name>
<accession>A0ABD1F044</accession>
<dbReference type="InterPro" id="IPR019716">
    <property type="entry name" value="Ribosomal_mL53"/>
</dbReference>
<proteinExistence type="inferred from homology"/>
<evidence type="ECO:0000256" key="8">
    <source>
        <dbReference type="ARBA" id="ARBA00042721"/>
    </source>
</evidence>
<evidence type="ECO:0000256" key="6">
    <source>
        <dbReference type="ARBA" id="ARBA00023274"/>
    </source>
</evidence>
<dbReference type="GO" id="GO:0005840">
    <property type="term" value="C:ribosome"/>
    <property type="evidence" value="ECO:0007669"/>
    <property type="project" value="UniProtKB-KW"/>
</dbReference>
<evidence type="ECO:0000256" key="1">
    <source>
        <dbReference type="ARBA" id="ARBA00004173"/>
    </source>
</evidence>
<dbReference type="Proteomes" id="UP001566132">
    <property type="component" value="Unassembled WGS sequence"/>
</dbReference>
<keyword evidence="6" id="KW-0687">Ribonucleoprotein</keyword>
<organism evidence="9 10">
    <name type="scientific">Hypothenemus hampei</name>
    <name type="common">Coffee berry borer</name>
    <dbReference type="NCBI Taxonomy" id="57062"/>
    <lineage>
        <taxon>Eukaryota</taxon>
        <taxon>Metazoa</taxon>
        <taxon>Ecdysozoa</taxon>
        <taxon>Arthropoda</taxon>
        <taxon>Hexapoda</taxon>
        <taxon>Insecta</taxon>
        <taxon>Pterygota</taxon>
        <taxon>Neoptera</taxon>
        <taxon>Endopterygota</taxon>
        <taxon>Coleoptera</taxon>
        <taxon>Polyphaga</taxon>
        <taxon>Cucujiformia</taxon>
        <taxon>Curculionidae</taxon>
        <taxon>Scolytinae</taxon>
        <taxon>Hypothenemus</taxon>
    </lineage>
</organism>
<evidence type="ECO:0000256" key="4">
    <source>
        <dbReference type="ARBA" id="ARBA00022980"/>
    </source>
</evidence>
<dbReference type="Gene3D" id="3.40.30.10">
    <property type="entry name" value="Glutaredoxin"/>
    <property type="match status" value="1"/>
</dbReference>
<evidence type="ECO:0000256" key="3">
    <source>
        <dbReference type="ARBA" id="ARBA00022946"/>
    </source>
</evidence>
<comment type="caution">
    <text evidence="9">The sequence shown here is derived from an EMBL/GenBank/DDBJ whole genome shotgun (WGS) entry which is preliminary data.</text>
</comment>
<keyword evidence="5" id="KW-0496">Mitochondrion</keyword>
<gene>
    <name evidence="9" type="ORF">ABEB36_005995</name>
</gene>
<evidence type="ECO:0000313" key="10">
    <source>
        <dbReference type="Proteomes" id="UP001566132"/>
    </source>
</evidence>
<evidence type="ECO:0000256" key="2">
    <source>
        <dbReference type="ARBA" id="ARBA00005557"/>
    </source>
</evidence>
<evidence type="ECO:0000256" key="7">
    <source>
        <dbReference type="ARBA" id="ARBA00035180"/>
    </source>
</evidence>
<dbReference type="PANTHER" id="PTHR33618:SF1">
    <property type="entry name" value="LARGE RIBOSOMAL SUBUNIT PROTEIN ML53"/>
    <property type="match status" value="1"/>
</dbReference>
<keyword evidence="3" id="KW-0809">Transit peptide</keyword>
<dbReference type="GO" id="GO:1990904">
    <property type="term" value="C:ribonucleoprotein complex"/>
    <property type="evidence" value="ECO:0007669"/>
    <property type="project" value="UniProtKB-KW"/>
</dbReference>
<comment type="subcellular location">
    <subcellularLocation>
        <location evidence="1">Mitochondrion</location>
    </subcellularLocation>
</comment>
<dbReference type="Pfam" id="PF10780">
    <property type="entry name" value="MRP_L53"/>
    <property type="match status" value="1"/>
</dbReference>
<comment type="similarity">
    <text evidence="2">Belongs to the mitochondrion-specific ribosomal protein mL53 family.</text>
</comment>
<dbReference type="GO" id="GO:0005739">
    <property type="term" value="C:mitochondrion"/>
    <property type="evidence" value="ECO:0007669"/>
    <property type="project" value="UniProtKB-SubCell"/>
</dbReference>
<dbReference type="InterPro" id="IPR052473">
    <property type="entry name" value="mtLSU_mL53"/>
</dbReference>
<evidence type="ECO:0000256" key="5">
    <source>
        <dbReference type="ARBA" id="ARBA00023128"/>
    </source>
</evidence>
<evidence type="ECO:0000313" key="9">
    <source>
        <dbReference type="EMBL" id="KAL1506672.1"/>
    </source>
</evidence>
<keyword evidence="10" id="KW-1185">Reference proteome</keyword>
<dbReference type="EMBL" id="JBDJPC010000004">
    <property type="protein sequence ID" value="KAL1506672.1"/>
    <property type="molecule type" value="Genomic_DNA"/>
</dbReference>
<dbReference type="AlphaFoldDB" id="A0ABD1F044"/>
<dbReference type="PANTHER" id="PTHR33618">
    <property type="entry name" value="39S RIBOSOMAL PROTEIN L53, MITOCHONDRIAL"/>
    <property type="match status" value="1"/>
</dbReference>
<sequence>MSIYYSGSLTRSAGVLSAIQKQLKVVNLKPVKRIKVKFDPFHQSAVVAREFLFHINTPYVQDTNLNCIIKPDVVCDRSEPEIKVDLLESGSIKFLANNLTVLEILQLFNKHISSTVKEEEISVPQTKTQSKTVGKKTKKK</sequence>
<reference evidence="9 10" key="1">
    <citation type="submission" date="2024-05" db="EMBL/GenBank/DDBJ databases">
        <title>Genetic variation in Jamaican populations of the coffee berry borer (Hypothenemus hampei).</title>
        <authorList>
            <person name="Errbii M."/>
            <person name="Myrie A."/>
        </authorList>
    </citation>
    <scope>NUCLEOTIDE SEQUENCE [LARGE SCALE GENOMIC DNA]</scope>
    <source>
        <strain evidence="9">JA-Hopewell-2020-01-JO</strain>
        <tissue evidence="9">Whole body</tissue>
    </source>
</reference>
<protein>
    <recommendedName>
        <fullName evidence="7">Large ribosomal subunit protein mL53</fullName>
    </recommendedName>
    <alternativeName>
        <fullName evidence="8">39S ribosomal protein L53, mitochondrial</fullName>
    </alternativeName>
</protein>
<keyword evidence="4" id="KW-0689">Ribosomal protein</keyword>